<dbReference type="Gene3D" id="3.90.25.10">
    <property type="entry name" value="UDP-galactose 4-epimerase, domain 1"/>
    <property type="match status" value="1"/>
</dbReference>
<protein>
    <submittedName>
        <fullName evidence="1">Bifunctional UDP-glucose 4-epimerase and UDP-xylose 4-epimerase 1-like</fullName>
    </submittedName>
</protein>
<organism evidence="1 2">
    <name type="scientific">Trifolium medium</name>
    <dbReference type="NCBI Taxonomy" id="97028"/>
    <lineage>
        <taxon>Eukaryota</taxon>
        <taxon>Viridiplantae</taxon>
        <taxon>Streptophyta</taxon>
        <taxon>Embryophyta</taxon>
        <taxon>Tracheophyta</taxon>
        <taxon>Spermatophyta</taxon>
        <taxon>Magnoliopsida</taxon>
        <taxon>eudicotyledons</taxon>
        <taxon>Gunneridae</taxon>
        <taxon>Pentapetalae</taxon>
        <taxon>rosids</taxon>
        <taxon>fabids</taxon>
        <taxon>Fabales</taxon>
        <taxon>Fabaceae</taxon>
        <taxon>Papilionoideae</taxon>
        <taxon>50 kb inversion clade</taxon>
        <taxon>NPAAA clade</taxon>
        <taxon>Hologalegina</taxon>
        <taxon>IRL clade</taxon>
        <taxon>Trifolieae</taxon>
        <taxon>Trifolium</taxon>
    </lineage>
</organism>
<comment type="caution">
    <text evidence="1">The sequence shown here is derived from an EMBL/GenBank/DDBJ whole genome shotgun (WGS) entry which is preliminary data.</text>
</comment>
<dbReference type="Proteomes" id="UP000265520">
    <property type="component" value="Unassembled WGS sequence"/>
</dbReference>
<dbReference type="EMBL" id="LXQA010109905">
    <property type="protein sequence ID" value="MCI18387.1"/>
    <property type="molecule type" value="Genomic_DNA"/>
</dbReference>
<evidence type="ECO:0000313" key="1">
    <source>
        <dbReference type="EMBL" id="MCI18387.1"/>
    </source>
</evidence>
<proteinExistence type="predicted"/>
<reference evidence="1 2" key="1">
    <citation type="journal article" date="2018" name="Front. Plant Sci.">
        <title>Red Clover (Trifolium pratense) and Zigzag Clover (T. medium) - A Picture of Genomic Similarities and Differences.</title>
        <authorList>
            <person name="Dluhosova J."/>
            <person name="Istvanek J."/>
            <person name="Nedelnik J."/>
            <person name="Repkova J."/>
        </authorList>
    </citation>
    <scope>NUCLEOTIDE SEQUENCE [LARGE SCALE GENOMIC DNA]</scope>
    <source>
        <strain evidence="2">cv. 10/8</strain>
        <tissue evidence="1">Leaf</tissue>
    </source>
</reference>
<dbReference type="AlphaFoldDB" id="A0A392Q369"/>
<sequence>MCPRRPGDATAIYASTRKAENELGWKDQWNWASNNPRGYQLEIGLGNGNH</sequence>
<evidence type="ECO:0000313" key="2">
    <source>
        <dbReference type="Proteomes" id="UP000265520"/>
    </source>
</evidence>
<accession>A0A392Q369</accession>
<keyword evidence="2" id="KW-1185">Reference proteome</keyword>
<name>A0A392Q369_9FABA</name>